<dbReference type="STRING" id="6336.A0A0V0S0W7"/>
<comment type="subcellular location">
    <subcellularLocation>
        <location evidence="1">Nucleus</location>
    </subcellularLocation>
</comment>
<proteinExistence type="predicted"/>
<dbReference type="Proteomes" id="UP000054630">
    <property type="component" value="Unassembled WGS sequence"/>
</dbReference>
<feature type="non-terminal residue" evidence="5">
    <location>
        <position position="1"/>
    </location>
</feature>
<gene>
    <name evidence="5" type="primary">Sprtn</name>
    <name evidence="5" type="ORF">T07_1338</name>
</gene>
<dbReference type="PANTHER" id="PTHR21220:SF0">
    <property type="entry name" value="DNA-DEPENDENT METALLOPROTEASE SPRTN"/>
    <property type="match status" value="1"/>
</dbReference>
<evidence type="ECO:0000259" key="4">
    <source>
        <dbReference type="SMART" id="SM00731"/>
    </source>
</evidence>
<dbReference type="PANTHER" id="PTHR21220">
    <property type="entry name" value="DNA-DEPENDENT METALLOPROTEASE SPRTN"/>
    <property type="match status" value="1"/>
</dbReference>
<dbReference type="Pfam" id="PF05770">
    <property type="entry name" value="Ins134_P3_kin"/>
    <property type="match status" value="1"/>
</dbReference>
<dbReference type="SMART" id="SM00731">
    <property type="entry name" value="SprT"/>
    <property type="match status" value="1"/>
</dbReference>
<comment type="caution">
    <text evidence="5">The sequence shown here is derived from an EMBL/GenBank/DDBJ whole genome shotgun (WGS) entry which is preliminary data.</text>
</comment>
<dbReference type="GO" id="GO:0004222">
    <property type="term" value="F:metalloendopeptidase activity"/>
    <property type="evidence" value="ECO:0007669"/>
    <property type="project" value="InterPro"/>
</dbReference>
<keyword evidence="6" id="KW-1185">Reference proteome</keyword>
<sequence>LQQLHFIVCCCVNFIHFVMNDCKSTAVEADKRLTVSSSFRWRVGYWLTPKKIKKLQFERFIEKCRIKGIDLIQLFVYFCHFYDSQLAKSTNDIMHEDVYFVQIDFDEDISNQLDVHAIIHKVSDFIVQAKEGDQYAASVVEKLEKFEKEHPEILMIDSIAALRVLCNRFDQYSLIKDVCGSGPVLTPHFILLSDNNCKANLLKLAQSGITFPFVCKPVAAHGTELAHRMQLIFGEHGMNDIETPCVAQQFIPHDGVLYKVFAVQDKIFISTRPSLRNFTSGEYPTVMFETQKISKIGCVSELTQRDSEVHPPDHSSMFGDAPRKLITEFSRRTGLSLFGMDLIVEQTTGQLFVIDVNAFPSYDSVPDFHNLLCEFLHESLQKKWSPQIASADAKTMIDSGIGSSGADSDNSDSEKKLKAIRLRATHERRTFSSDSGSLAGSMSLIAFEPDRNRIKRYYGIPKACKFPTGSDSTVSEQMICSKSIVDSAWETLDPNPNVHELFVQFNDMFFWGALSSCEVRWSSRMTLCAGVCSYEGKYGLCSIRLSQPLLKYRPRKDLVETLLHEMIHAYLFVTEGNRDRDGHGPAFQKHMHRINSTAGTNITIYHNFHDEVNVHRQHWWRCNGKCRYRRPFYGWVKRATNRAPGPYDFWWAEHKNSCGGTFEKVKEPEGYQAKHVQKQKPTVDKQSPKVESVKFPGKGYSLLSWMEPGPSSTETTTVKNRLHDKQAEREKIVPSPKNLKQTVLFPGQGYSLISGKRESKPIFAETVPKLKTRISKIVVNEDTASKCSSDPPMHAADGKSFGEPLTEQQDFHENSVKKQNNTTNFIQLSTDGVNCPKCKHLVHIQYINEHLDYCLEFE</sequence>
<dbReference type="GO" id="GO:0005634">
    <property type="term" value="C:nucleus"/>
    <property type="evidence" value="ECO:0007669"/>
    <property type="project" value="UniProtKB-SubCell"/>
</dbReference>
<dbReference type="Gene3D" id="3.30.1490.220">
    <property type="match status" value="1"/>
</dbReference>
<evidence type="ECO:0000313" key="6">
    <source>
        <dbReference type="Proteomes" id="UP000054630"/>
    </source>
</evidence>
<dbReference type="Pfam" id="PF10263">
    <property type="entry name" value="SprT-like"/>
    <property type="match status" value="1"/>
</dbReference>
<dbReference type="GO" id="GO:0031593">
    <property type="term" value="F:polyubiquitin modification-dependent protein binding"/>
    <property type="evidence" value="ECO:0007669"/>
    <property type="project" value="TreeGrafter"/>
</dbReference>
<accession>A0A0V0S0W7</accession>
<organism evidence="5 6">
    <name type="scientific">Trichinella nelsoni</name>
    <dbReference type="NCBI Taxonomy" id="6336"/>
    <lineage>
        <taxon>Eukaryota</taxon>
        <taxon>Metazoa</taxon>
        <taxon>Ecdysozoa</taxon>
        <taxon>Nematoda</taxon>
        <taxon>Enoplea</taxon>
        <taxon>Dorylaimia</taxon>
        <taxon>Trichinellida</taxon>
        <taxon>Trichinellidae</taxon>
        <taxon>Trichinella</taxon>
    </lineage>
</organism>
<evidence type="ECO:0000313" key="5">
    <source>
        <dbReference type="EMBL" id="KRX20101.1"/>
    </source>
</evidence>
<name>A0A0V0S0W7_9BILA</name>
<dbReference type="InterPro" id="IPR055220">
    <property type="entry name" value="SPRTN_ZBD"/>
</dbReference>
<dbReference type="OrthoDB" id="5236983at2759"/>
<dbReference type="Pfam" id="PF17927">
    <property type="entry name" value="Ins134_P3_kin_N"/>
    <property type="match status" value="2"/>
</dbReference>
<dbReference type="InterPro" id="IPR041429">
    <property type="entry name" value="ITPK1_N"/>
</dbReference>
<keyword evidence="2" id="KW-0539">Nucleus</keyword>
<reference evidence="5 6" key="1">
    <citation type="submission" date="2015-01" db="EMBL/GenBank/DDBJ databases">
        <title>Evolution of Trichinella species and genotypes.</title>
        <authorList>
            <person name="Korhonen P.K."/>
            <person name="Edoardo P."/>
            <person name="Giuseppe L.R."/>
            <person name="Gasser R.B."/>
        </authorList>
    </citation>
    <scope>NUCLEOTIDE SEQUENCE [LARGE SCALE GENOMIC DNA]</scope>
    <source>
        <strain evidence="5">ISS37</strain>
    </source>
</reference>
<feature type="domain" description="SprT-like" evidence="4">
    <location>
        <begin position="496"/>
        <end position="665"/>
    </location>
</feature>
<protein>
    <submittedName>
        <fullName evidence="5">SprT-like domain-containing protein Spartan</fullName>
    </submittedName>
</protein>
<dbReference type="AlphaFoldDB" id="A0A0V0S0W7"/>
<evidence type="ECO:0000256" key="1">
    <source>
        <dbReference type="ARBA" id="ARBA00004123"/>
    </source>
</evidence>
<evidence type="ECO:0000256" key="3">
    <source>
        <dbReference type="SAM" id="MobiDB-lite"/>
    </source>
</evidence>
<evidence type="ECO:0000256" key="2">
    <source>
        <dbReference type="ARBA" id="ARBA00023242"/>
    </source>
</evidence>
<dbReference type="Gene3D" id="3.40.50.11370">
    <property type="match status" value="1"/>
</dbReference>
<dbReference type="InterPro" id="IPR040464">
    <property type="entry name" value="InsP(3)kin_ATP-grasp"/>
</dbReference>
<dbReference type="InterPro" id="IPR006640">
    <property type="entry name" value="SprT-like_domain"/>
</dbReference>
<dbReference type="Pfam" id="PF22934">
    <property type="entry name" value="SPRTN_ZBD"/>
    <property type="match status" value="1"/>
</dbReference>
<dbReference type="SUPFAM" id="SSF56059">
    <property type="entry name" value="Glutathione synthetase ATP-binding domain-like"/>
    <property type="match status" value="1"/>
</dbReference>
<dbReference type="InterPro" id="IPR044245">
    <property type="entry name" value="Spartan"/>
</dbReference>
<dbReference type="GO" id="GO:0003697">
    <property type="term" value="F:single-stranded DNA binding"/>
    <property type="evidence" value="ECO:0007669"/>
    <property type="project" value="InterPro"/>
</dbReference>
<dbReference type="GO" id="GO:0006974">
    <property type="term" value="P:DNA damage response"/>
    <property type="evidence" value="ECO:0007669"/>
    <property type="project" value="InterPro"/>
</dbReference>
<dbReference type="EMBL" id="JYDL01000052">
    <property type="protein sequence ID" value="KRX20101.1"/>
    <property type="molecule type" value="Genomic_DNA"/>
</dbReference>
<feature type="region of interest" description="Disordered" evidence="3">
    <location>
        <begin position="783"/>
        <end position="803"/>
    </location>
</feature>